<evidence type="ECO:0000256" key="7">
    <source>
        <dbReference type="ARBA" id="ARBA00022729"/>
    </source>
</evidence>
<evidence type="ECO:0000256" key="9">
    <source>
        <dbReference type="ARBA" id="ARBA00023237"/>
    </source>
</evidence>
<keyword evidence="7 10" id="KW-0732">Signal</keyword>
<keyword evidence="8" id="KW-0472">Membrane</keyword>
<feature type="signal peptide" evidence="10">
    <location>
        <begin position="1"/>
        <end position="23"/>
    </location>
</feature>
<comment type="similarity">
    <text evidence="2">Belongs to the fimbrial export usher family.</text>
</comment>
<dbReference type="InterPro" id="IPR025885">
    <property type="entry name" value="PapC_N"/>
</dbReference>
<sequence>MRSSYSFLAVSSVLACYSAVLDAGELNLSFLQGGAKIDAAAWESLNNKYTPGRYLVDVVLNDKDLGKRIFTITSEDKDSICLTNEWLLDAGIVIEPQFYVKVFNTTRQCYVLDNEPNSHVDFDFSTQNVRFSLPQKGLLRQSATRPDWDYGISAIRLNYNTNANINDVGVDVYGATGITANLGKWVATTSMSVNQTKVDIPMINATRALQELNADLTLGKTFVSNSLAGSTSLLGMSLTSNSTMLPNKLGYTPVFSGIARTNARVTLIQNGSTVYSEIVPPGPFEIKNANLLSSGDVTMTVTESDGSVSTQLFPLTIVPNMLSPGESEYGVFAGLRENEGREKLDGIFTAVSYGYGFDNYTLKSSALLHGKYTNVGIGGVRGLGQWGTLAVQGAYSYGKYNDYSTRSGGKLSLTYAKTFSRDTSLQVASAQYTSENYTEFSDFMPWQRQNDQRKKQQSQYELSLTHRLADNIDVGLSGWHRRYWGDSETSIGFNSNVSARFEQFSLNLGSTYSQTGNGTGYGVSLSISVPFDTFSRKYNSYASVNITDDGSMSMNSGISSTLSENIDYSASIGWSHPNGDPTYSLQSSYRGDRVLLNTQLSQAGRNVTGSASVSGSAIILPTKRDIIFTRNTTDTIAIANVANTEGVKFMSSPYPTNSKGNTIIPISGYNVNNITLDGSTLPRDKELLKTNITVVPTSGAVVYMPFSSITVKRYLLQIKDKNGKFVPNGTWARSVTGVPLGFISQYGVLFISSIDKPTGLVLGNCEISGTAIQDTHELQEVVCEN</sequence>
<evidence type="ECO:0000256" key="2">
    <source>
        <dbReference type="ARBA" id="ARBA00008064"/>
    </source>
</evidence>
<dbReference type="PANTHER" id="PTHR30451">
    <property type="entry name" value="OUTER MEMBRANE USHER PROTEIN"/>
    <property type="match status" value="1"/>
</dbReference>
<evidence type="ECO:0000256" key="5">
    <source>
        <dbReference type="ARBA" id="ARBA00022558"/>
    </source>
</evidence>
<dbReference type="RefSeq" id="WP_107289391.1">
    <property type="nucleotide sequence ID" value="NZ_JAUZMX010000002.1"/>
</dbReference>
<comment type="subcellular location">
    <subcellularLocation>
        <location evidence="1">Cell outer membrane</location>
        <topology evidence="1">Multi-pass membrane protein</topology>
    </subcellularLocation>
</comment>
<dbReference type="Pfam" id="PF00577">
    <property type="entry name" value="Usher"/>
    <property type="match status" value="1"/>
</dbReference>
<feature type="domain" description="PapC N-terminal" evidence="11">
    <location>
        <begin position="27"/>
        <end position="163"/>
    </location>
</feature>
<dbReference type="GO" id="GO:0009279">
    <property type="term" value="C:cell outer membrane"/>
    <property type="evidence" value="ECO:0007669"/>
    <property type="project" value="UniProtKB-SubCell"/>
</dbReference>
<dbReference type="InterPro" id="IPR000015">
    <property type="entry name" value="Fimb_usher"/>
</dbReference>
<gene>
    <name evidence="12" type="ORF">C9J27_06690</name>
</gene>
<dbReference type="Gene3D" id="2.60.40.3110">
    <property type="match status" value="1"/>
</dbReference>
<evidence type="ECO:0000256" key="4">
    <source>
        <dbReference type="ARBA" id="ARBA00022452"/>
    </source>
</evidence>
<evidence type="ECO:0000313" key="12">
    <source>
        <dbReference type="EMBL" id="PSU99929.1"/>
    </source>
</evidence>
<reference evidence="12 13" key="1">
    <citation type="submission" date="2018-01" db="EMBL/GenBank/DDBJ databases">
        <title>Whole genome sequencing of Histamine producing bacteria.</title>
        <authorList>
            <person name="Butler K."/>
        </authorList>
    </citation>
    <scope>NUCLEOTIDE SEQUENCE [LARGE SCALE GENOMIC DNA]</scope>
    <source>
        <strain evidence="12 13">FS-7.2</strain>
    </source>
</reference>
<dbReference type="PROSITE" id="PS51257">
    <property type="entry name" value="PROKAR_LIPOPROTEIN"/>
    <property type="match status" value="1"/>
</dbReference>
<dbReference type="SUPFAM" id="SSF141729">
    <property type="entry name" value="FimD N-terminal domain-like"/>
    <property type="match status" value="1"/>
</dbReference>
<evidence type="ECO:0000256" key="10">
    <source>
        <dbReference type="SAM" id="SignalP"/>
    </source>
</evidence>
<dbReference type="Proteomes" id="UP000241426">
    <property type="component" value="Unassembled WGS sequence"/>
</dbReference>
<evidence type="ECO:0000313" key="13">
    <source>
        <dbReference type="Proteomes" id="UP000241426"/>
    </source>
</evidence>
<accession>A0A2T3KK15</accession>
<name>A0A2T3KK15_9GAMM</name>
<protein>
    <submittedName>
        <fullName evidence="12">Outer membrane usher protein PefC</fullName>
    </submittedName>
</protein>
<organism evidence="12 13">
    <name type="scientific">Photobacterium kishitanii</name>
    <dbReference type="NCBI Taxonomy" id="318456"/>
    <lineage>
        <taxon>Bacteria</taxon>
        <taxon>Pseudomonadati</taxon>
        <taxon>Pseudomonadota</taxon>
        <taxon>Gammaproteobacteria</taxon>
        <taxon>Vibrionales</taxon>
        <taxon>Vibrionaceae</taxon>
        <taxon>Photobacterium</taxon>
    </lineage>
</organism>
<evidence type="ECO:0000256" key="8">
    <source>
        <dbReference type="ARBA" id="ARBA00023136"/>
    </source>
</evidence>
<proteinExistence type="inferred from homology"/>
<keyword evidence="3" id="KW-0813">Transport</keyword>
<dbReference type="Pfam" id="PF13954">
    <property type="entry name" value="PapC_N"/>
    <property type="match status" value="1"/>
</dbReference>
<evidence type="ECO:0000256" key="3">
    <source>
        <dbReference type="ARBA" id="ARBA00022448"/>
    </source>
</evidence>
<dbReference type="AlphaFoldDB" id="A0A2T3KK15"/>
<dbReference type="InterPro" id="IPR042186">
    <property type="entry name" value="FimD_plug_dom"/>
</dbReference>
<comment type="caution">
    <text evidence="12">The sequence shown here is derived from an EMBL/GenBank/DDBJ whole genome shotgun (WGS) entry which is preliminary data.</text>
</comment>
<evidence type="ECO:0000259" key="11">
    <source>
        <dbReference type="Pfam" id="PF13954"/>
    </source>
</evidence>
<keyword evidence="5" id="KW-1029">Fimbrium biogenesis</keyword>
<keyword evidence="4" id="KW-1134">Transmembrane beta strand</keyword>
<dbReference type="GO" id="GO:0015473">
    <property type="term" value="F:fimbrial usher porin activity"/>
    <property type="evidence" value="ECO:0007669"/>
    <property type="project" value="InterPro"/>
</dbReference>
<dbReference type="PANTHER" id="PTHR30451:SF21">
    <property type="entry name" value="FIMBRIAL USHER DOMAIN-CONTAINING PROTEIN YDET-RELATED"/>
    <property type="match status" value="1"/>
</dbReference>
<keyword evidence="6" id="KW-0812">Transmembrane</keyword>
<dbReference type="EMBL" id="PYNF01000004">
    <property type="protein sequence ID" value="PSU99929.1"/>
    <property type="molecule type" value="Genomic_DNA"/>
</dbReference>
<feature type="chain" id="PRO_5015545005" evidence="10">
    <location>
        <begin position="24"/>
        <end position="785"/>
    </location>
</feature>
<evidence type="ECO:0000256" key="6">
    <source>
        <dbReference type="ARBA" id="ARBA00022692"/>
    </source>
</evidence>
<evidence type="ECO:0000256" key="1">
    <source>
        <dbReference type="ARBA" id="ARBA00004571"/>
    </source>
</evidence>
<dbReference type="InterPro" id="IPR037224">
    <property type="entry name" value="PapC_N_sf"/>
</dbReference>
<dbReference type="Gene3D" id="2.60.40.2610">
    <property type="entry name" value="Outer membrane usher protein FimD, plug domain"/>
    <property type="match status" value="1"/>
</dbReference>
<dbReference type="GO" id="GO:0009297">
    <property type="term" value="P:pilus assembly"/>
    <property type="evidence" value="ECO:0007669"/>
    <property type="project" value="InterPro"/>
</dbReference>
<dbReference type="Gene3D" id="3.10.20.410">
    <property type="match status" value="1"/>
</dbReference>
<dbReference type="NCBIfam" id="NF011760">
    <property type="entry name" value="PRK15213.1"/>
    <property type="match status" value="1"/>
</dbReference>
<keyword evidence="9" id="KW-0998">Cell outer membrane</keyword>